<reference evidence="2 3" key="1">
    <citation type="journal article" date="2016" name="Nat. Commun.">
        <title>Thousands of microbial genomes shed light on interconnected biogeochemical processes in an aquifer system.</title>
        <authorList>
            <person name="Anantharaman K."/>
            <person name="Brown C.T."/>
            <person name="Hug L.A."/>
            <person name="Sharon I."/>
            <person name="Castelle C.J."/>
            <person name="Probst A.J."/>
            <person name="Thomas B.C."/>
            <person name="Singh A."/>
            <person name="Wilkins M.J."/>
            <person name="Karaoz U."/>
            <person name="Brodie E.L."/>
            <person name="Williams K.H."/>
            <person name="Hubbard S.S."/>
            <person name="Banfield J.F."/>
        </authorList>
    </citation>
    <scope>NUCLEOTIDE SEQUENCE [LARGE SCALE GENOMIC DNA]</scope>
</reference>
<dbReference type="AlphaFoldDB" id="A0A1F5X2N6"/>
<feature type="transmembrane region" description="Helical" evidence="1">
    <location>
        <begin position="63"/>
        <end position="81"/>
    </location>
</feature>
<feature type="transmembrane region" description="Helical" evidence="1">
    <location>
        <begin position="34"/>
        <end position="57"/>
    </location>
</feature>
<protein>
    <submittedName>
        <fullName evidence="2">Uncharacterized protein</fullName>
    </submittedName>
</protein>
<accession>A0A1F5X2N6</accession>
<dbReference type="Proteomes" id="UP000178684">
    <property type="component" value="Unassembled WGS sequence"/>
</dbReference>
<organism evidence="2 3">
    <name type="scientific">Candidatus Giovannonibacteria bacterium RIFCSPLOWO2_01_FULL_46_13</name>
    <dbReference type="NCBI Taxonomy" id="1798352"/>
    <lineage>
        <taxon>Bacteria</taxon>
        <taxon>Candidatus Giovannoniibacteriota</taxon>
    </lineage>
</organism>
<keyword evidence="1" id="KW-0812">Transmembrane</keyword>
<keyword evidence="1" id="KW-0472">Membrane</keyword>
<proteinExistence type="predicted"/>
<sequence>MRSGPSPTWTTRLENFGGKFWKVLFEKTNGGNEMWYLAVVLLVLAIICTLCTVVAFLDDTDPLVIFIAPVTIIFFMVSWIVDPTPTKYIFSLFFSS</sequence>
<comment type="caution">
    <text evidence="2">The sequence shown here is derived from an EMBL/GenBank/DDBJ whole genome shotgun (WGS) entry which is preliminary data.</text>
</comment>
<evidence type="ECO:0000256" key="1">
    <source>
        <dbReference type="SAM" id="Phobius"/>
    </source>
</evidence>
<keyword evidence="1" id="KW-1133">Transmembrane helix</keyword>
<name>A0A1F5X2N6_9BACT</name>
<evidence type="ECO:0000313" key="3">
    <source>
        <dbReference type="Proteomes" id="UP000178684"/>
    </source>
</evidence>
<evidence type="ECO:0000313" key="2">
    <source>
        <dbReference type="EMBL" id="OGF82159.1"/>
    </source>
</evidence>
<gene>
    <name evidence="2" type="ORF">A3B18_04070</name>
</gene>
<dbReference type="EMBL" id="MFIE01000031">
    <property type="protein sequence ID" value="OGF82159.1"/>
    <property type="molecule type" value="Genomic_DNA"/>
</dbReference>